<feature type="region of interest" description="Disordered" evidence="1">
    <location>
        <begin position="110"/>
        <end position="157"/>
    </location>
</feature>
<organism evidence="2 3">
    <name type="scientific">Crucibulum laeve</name>
    <dbReference type="NCBI Taxonomy" id="68775"/>
    <lineage>
        <taxon>Eukaryota</taxon>
        <taxon>Fungi</taxon>
        <taxon>Dikarya</taxon>
        <taxon>Basidiomycota</taxon>
        <taxon>Agaricomycotina</taxon>
        <taxon>Agaricomycetes</taxon>
        <taxon>Agaricomycetidae</taxon>
        <taxon>Agaricales</taxon>
        <taxon>Agaricineae</taxon>
        <taxon>Nidulariaceae</taxon>
        <taxon>Crucibulum</taxon>
    </lineage>
</organism>
<dbReference type="GO" id="GO:0038203">
    <property type="term" value="P:TORC2 signaling"/>
    <property type="evidence" value="ECO:0007669"/>
    <property type="project" value="TreeGrafter"/>
</dbReference>
<feature type="compositionally biased region" description="Polar residues" evidence="1">
    <location>
        <begin position="459"/>
        <end position="477"/>
    </location>
</feature>
<accession>A0A5C3MJJ7</accession>
<dbReference type="PANTHER" id="PTHR32428">
    <property type="entry name" value="TARGET OF RAPAMYCIN COMPLEX 2 SUBUNIT BIT61-RELATED"/>
    <property type="match status" value="1"/>
</dbReference>
<feature type="compositionally biased region" description="Polar residues" evidence="1">
    <location>
        <begin position="38"/>
        <end position="53"/>
    </location>
</feature>
<feature type="region of interest" description="Disordered" evidence="1">
    <location>
        <begin position="1"/>
        <end position="67"/>
    </location>
</feature>
<evidence type="ECO:0000256" key="1">
    <source>
        <dbReference type="SAM" id="MobiDB-lite"/>
    </source>
</evidence>
<feature type="region of interest" description="Disordered" evidence="1">
    <location>
        <begin position="543"/>
        <end position="608"/>
    </location>
</feature>
<evidence type="ECO:0000313" key="2">
    <source>
        <dbReference type="EMBL" id="TFK44576.1"/>
    </source>
</evidence>
<feature type="compositionally biased region" description="Polar residues" evidence="1">
    <location>
        <begin position="335"/>
        <end position="344"/>
    </location>
</feature>
<dbReference type="STRING" id="68775.A0A5C3MJJ7"/>
<keyword evidence="3" id="KW-1185">Reference proteome</keyword>
<dbReference type="InterPro" id="IPR013745">
    <property type="entry name" value="Bit61/PRR5"/>
</dbReference>
<feature type="compositionally biased region" description="Low complexity" evidence="1">
    <location>
        <begin position="127"/>
        <end position="141"/>
    </location>
</feature>
<reference evidence="2 3" key="1">
    <citation type="journal article" date="2019" name="Nat. Ecol. Evol.">
        <title>Megaphylogeny resolves global patterns of mushroom evolution.</title>
        <authorList>
            <person name="Varga T."/>
            <person name="Krizsan K."/>
            <person name="Foldi C."/>
            <person name="Dima B."/>
            <person name="Sanchez-Garcia M."/>
            <person name="Sanchez-Ramirez S."/>
            <person name="Szollosi G.J."/>
            <person name="Szarkandi J.G."/>
            <person name="Papp V."/>
            <person name="Albert L."/>
            <person name="Andreopoulos W."/>
            <person name="Angelini C."/>
            <person name="Antonin V."/>
            <person name="Barry K.W."/>
            <person name="Bougher N.L."/>
            <person name="Buchanan P."/>
            <person name="Buyck B."/>
            <person name="Bense V."/>
            <person name="Catcheside P."/>
            <person name="Chovatia M."/>
            <person name="Cooper J."/>
            <person name="Damon W."/>
            <person name="Desjardin D."/>
            <person name="Finy P."/>
            <person name="Geml J."/>
            <person name="Haridas S."/>
            <person name="Hughes K."/>
            <person name="Justo A."/>
            <person name="Karasinski D."/>
            <person name="Kautmanova I."/>
            <person name="Kiss B."/>
            <person name="Kocsube S."/>
            <person name="Kotiranta H."/>
            <person name="LaButti K.M."/>
            <person name="Lechner B.E."/>
            <person name="Liimatainen K."/>
            <person name="Lipzen A."/>
            <person name="Lukacs Z."/>
            <person name="Mihaltcheva S."/>
            <person name="Morgado L.N."/>
            <person name="Niskanen T."/>
            <person name="Noordeloos M.E."/>
            <person name="Ohm R.A."/>
            <person name="Ortiz-Santana B."/>
            <person name="Ovrebo C."/>
            <person name="Racz N."/>
            <person name="Riley R."/>
            <person name="Savchenko A."/>
            <person name="Shiryaev A."/>
            <person name="Soop K."/>
            <person name="Spirin V."/>
            <person name="Szebenyi C."/>
            <person name="Tomsovsky M."/>
            <person name="Tulloss R.E."/>
            <person name="Uehling J."/>
            <person name="Grigoriev I.V."/>
            <person name="Vagvolgyi C."/>
            <person name="Papp T."/>
            <person name="Martin F.M."/>
            <person name="Miettinen O."/>
            <person name="Hibbett D.S."/>
            <person name="Nagy L.G."/>
        </authorList>
    </citation>
    <scope>NUCLEOTIDE SEQUENCE [LARGE SCALE GENOMIC DNA]</scope>
    <source>
        <strain evidence="2 3">CBS 166.37</strain>
    </source>
</reference>
<protein>
    <submittedName>
        <fullName evidence="2">HbrB-like-domain-containing protein</fullName>
    </submittedName>
</protein>
<dbReference type="PANTHER" id="PTHR32428:SF2">
    <property type="entry name" value="TARGET OF RAPAMYCIN COMPLEX 2 SUBUNIT BIT61-RELATED"/>
    <property type="match status" value="1"/>
</dbReference>
<dbReference type="GO" id="GO:0031932">
    <property type="term" value="C:TORC2 complex"/>
    <property type="evidence" value="ECO:0007669"/>
    <property type="project" value="TreeGrafter"/>
</dbReference>
<feature type="region of interest" description="Disordered" evidence="1">
    <location>
        <begin position="327"/>
        <end position="354"/>
    </location>
</feature>
<dbReference type="Proteomes" id="UP000308652">
    <property type="component" value="Unassembled WGS sequence"/>
</dbReference>
<name>A0A5C3MJJ7_9AGAR</name>
<dbReference type="OrthoDB" id="2290221at2759"/>
<feature type="region of interest" description="Disordered" evidence="1">
    <location>
        <begin position="456"/>
        <end position="484"/>
    </location>
</feature>
<gene>
    <name evidence="2" type="ORF">BDQ12DRAFT_641338</name>
</gene>
<feature type="compositionally biased region" description="Low complexity" evidence="1">
    <location>
        <begin position="345"/>
        <end position="354"/>
    </location>
</feature>
<sequence length="608" mass="66349">MWTHGPRRSHDQHRPDVKHSRSSSSDDSEPRRRTSSDATPRQTHATTKFLNSATEHDTNRNVLSGNTAGDVFNSSKRLGFFADKLSSSLSGTGKETGANLKSALHPSQLLHPHSHSRANSNNTAQDAASPSPTMASSASISGVGKSHTSPSKASYGRTYDSKLVSREMHRLGNLAHLPSALAPQLSTAPSVTSLALPASSSMSQANIASSSTTDPWGALHVHVLPLFNGEPLRIPIEDLNVLVKRHIQTVVSSAPSKALGTLEHDTSELIASGMVTLNAKLAGIDDEKLVGRVVEIWGFFWDQVLTYLEGVLLPLQTDPLLSSLYRTPKSHHRATSPTRQNNPKSSMSSTLNSSFSMSPNHIDVRTVALRSFRDRVILPLFQRLYMRLSMPNRQDSFQDTASYQQPRLQQMLLVLSSQSRQRPVTFSLTAPTPQPTAGEAAITDLLRVVRNPRPHFESSKGQAFKNSPAFQTRTPTFLSGGVPRDRRGRIAQKQKGDAPSELVGLGAYPGDEEEAYAQETPRTGPGSYVADMEREREREFLEALRSPDVESSAARASTGGWGLGAGHEPKTAEDEEEDEPLSWDQAQAVVERMVGMAPGQPETRRRMT</sequence>
<dbReference type="Pfam" id="PF08539">
    <property type="entry name" value="HbrB"/>
    <property type="match status" value="1"/>
</dbReference>
<feature type="compositionally biased region" description="Basic and acidic residues" evidence="1">
    <location>
        <begin position="8"/>
        <end position="19"/>
    </location>
</feature>
<dbReference type="AlphaFoldDB" id="A0A5C3MJJ7"/>
<feature type="compositionally biased region" description="Polar residues" evidence="1">
    <location>
        <begin position="117"/>
        <end position="126"/>
    </location>
</feature>
<dbReference type="EMBL" id="ML213590">
    <property type="protein sequence ID" value="TFK44576.1"/>
    <property type="molecule type" value="Genomic_DNA"/>
</dbReference>
<evidence type="ECO:0000313" key="3">
    <source>
        <dbReference type="Proteomes" id="UP000308652"/>
    </source>
</evidence>
<proteinExistence type="predicted"/>